<keyword evidence="2" id="KW-1185">Reference proteome</keyword>
<dbReference type="Proteomes" id="UP000646776">
    <property type="component" value="Unassembled WGS sequence"/>
</dbReference>
<evidence type="ECO:0000313" key="2">
    <source>
        <dbReference type="Proteomes" id="UP000646776"/>
    </source>
</evidence>
<dbReference type="AlphaFoldDB" id="A0A918LQK5"/>
<organism evidence="1 2">
    <name type="scientific">Streptomyces phaeofaciens</name>
    <dbReference type="NCBI Taxonomy" id="68254"/>
    <lineage>
        <taxon>Bacteria</taxon>
        <taxon>Bacillati</taxon>
        <taxon>Actinomycetota</taxon>
        <taxon>Actinomycetes</taxon>
        <taxon>Kitasatosporales</taxon>
        <taxon>Streptomycetaceae</taxon>
        <taxon>Streptomyces</taxon>
    </lineage>
</organism>
<comment type="caution">
    <text evidence="1">The sequence shown here is derived from an EMBL/GenBank/DDBJ whole genome shotgun (WGS) entry which is preliminary data.</text>
</comment>
<gene>
    <name evidence="1" type="ORF">GCM10010226_14650</name>
</gene>
<dbReference type="EMBL" id="BMSA01000003">
    <property type="protein sequence ID" value="GGT39548.1"/>
    <property type="molecule type" value="Genomic_DNA"/>
</dbReference>
<name>A0A918LQK5_9ACTN</name>
<reference evidence="1" key="1">
    <citation type="journal article" date="2014" name="Int. J. Syst. Evol. Microbiol.">
        <title>Complete genome sequence of Corynebacterium casei LMG S-19264T (=DSM 44701T), isolated from a smear-ripened cheese.</title>
        <authorList>
            <consortium name="US DOE Joint Genome Institute (JGI-PGF)"/>
            <person name="Walter F."/>
            <person name="Albersmeier A."/>
            <person name="Kalinowski J."/>
            <person name="Ruckert C."/>
        </authorList>
    </citation>
    <scope>NUCLEOTIDE SEQUENCE</scope>
    <source>
        <strain evidence="1">JCM 4125</strain>
    </source>
</reference>
<accession>A0A918LQK5</accession>
<proteinExistence type="predicted"/>
<protein>
    <submittedName>
        <fullName evidence="1">Uncharacterized protein</fullName>
    </submittedName>
</protein>
<evidence type="ECO:0000313" key="1">
    <source>
        <dbReference type="EMBL" id="GGT39548.1"/>
    </source>
</evidence>
<sequence length="117" mass="12414">MGVVPVPLVRVVPVALPEEVPPVLRGTLQKGDAVAPGEHREGRIEIRAGTYVNTARNAITSLEMITEMIADESDDLLVDGLHDEVVVADVLMGIKVVPPHVCIQRPIGGGWRSGGHG</sequence>
<reference evidence="1" key="2">
    <citation type="submission" date="2020-09" db="EMBL/GenBank/DDBJ databases">
        <authorList>
            <person name="Sun Q."/>
            <person name="Ohkuma M."/>
        </authorList>
    </citation>
    <scope>NUCLEOTIDE SEQUENCE</scope>
    <source>
        <strain evidence="1">JCM 4125</strain>
    </source>
</reference>